<reference evidence="1" key="1">
    <citation type="submission" date="2014-09" db="EMBL/GenBank/DDBJ databases">
        <authorList>
            <person name="Magalhaes I.L.F."/>
            <person name="Oliveira U."/>
            <person name="Santos F.R."/>
            <person name="Vidigal T.H.D.A."/>
            <person name="Brescovit A.D."/>
            <person name="Santos A.J."/>
        </authorList>
    </citation>
    <scope>NUCLEOTIDE SEQUENCE</scope>
    <source>
        <tissue evidence="1">Shoot tissue taken approximately 20 cm above the soil surface</tissue>
    </source>
</reference>
<accession>A0A0A8YF18</accession>
<dbReference type="EMBL" id="GBRH01273637">
    <property type="protein sequence ID" value="JAD24258.1"/>
    <property type="molecule type" value="Transcribed_RNA"/>
</dbReference>
<evidence type="ECO:0000313" key="1">
    <source>
        <dbReference type="EMBL" id="JAD24258.1"/>
    </source>
</evidence>
<protein>
    <submittedName>
        <fullName evidence="1">Uncharacterized protein</fullName>
    </submittedName>
</protein>
<organism evidence="1">
    <name type="scientific">Arundo donax</name>
    <name type="common">Giant reed</name>
    <name type="synonym">Donax arundinaceus</name>
    <dbReference type="NCBI Taxonomy" id="35708"/>
    <lineage>
        <taxon>Eukaryota</taxon>
        <taxon>Viridiplantae</taxon>
        <taxon>Streptophyta</taxon>
        <taxon>Embryophyta</taxon>
        <taxon>Tracheophyta</taxon>
        <taxon>Spermatophyta</taxon>
        <taxon>Magnoliopsida</taxon>
        <taxon>Liliopsida</taxon>
        <taxon>Poales</taxon>
        <taxon>Poaceae</taxon>
        <taxon>PACMAD clade</taxon>
        <taxon>Arundinoideae</taxon>
        <taxon>Arundineae</taxon>
        <taxon>Arundo</taxon>
    </lineage>
</organism>
<name>A0A0A8YF18_ARUDO</name>
<sequence>MVVIFANF</sequence>
<proteinExistence type="predicted"/>
<reference evidence="1" key="2">
    <citation type="journal article" date="2015" name="Data Brief">
        <title>Shoot transcriptome of the giant reed, Arundo donax.</title>
        <authorList>
            <person name="Barrero R.A."/>
            <person name="Guerrero F.D."/>
            <person name="Moolhuijzen P."/>
            <person name="Goolsby J.A."/>
            <person name="Tidwell J."/>
            <person name="Bellgard S.E."/>
            <person name="Bellgard M.I."/>
        </authorList>
    </citation>
    <scope>NUCLEOTIDE SEQUENCE</scope>
    <source>
        <tissue evidence="1">Shoot tissue taken approximately 20 cm above the soil surface</tissue>
    </source>
</reference>